<keyword evidence="4 8" id="KW-0812">Transmembrane</keyword>
<dbReference type="Proteomes" id="UP000199251">
    <property type="component" value="Unassembled WGS sequence"/>
</dbReference>
<dbReference type="InterPro" id="IPR021368">
    <property type="entry name" value="T7SS_EccE"/>
</dbReference>
<gene>
    <name evidence="10" type="ORF">BN1232_06099</name>
</gene>
<dbReference type="AlphaFoldDB" id="A0A0E4CRA2"/>
<dbReference type="RefSeq" id="WP_090609879.1">
    <property type="nucleotide sequence ID" value="NZ_CTEE01000002.1"/>
</dbReference>
<feature type="transmembrane region" description="Helical" evidence="8">
    <location>
        <begin position="7"/>
        <end position="29"/>
    </location>
</feature>
<evidence type="ECO:0000256" key="4">
    <source>
        <dbReference type="ARBA" id="ARBA00022692"/>
    </source>
</evidence>
<evidence type="ECO:0000256" key="5">
    <source>
        <dbReference type="ARBA" id="ARBA00022989"/>
    </source>
</evidence>
<feature type="compositionally biased region" description="Polar residues" evidence="7">
    <location>
        <begin position="468"/>
        <end position="482"/>
    </location>
</feature>
<evidence type="ECO:0000256" key="8">
    <source>
        <dbReference type="SAM" id="Phobius"/>
    </source>
</evidence>
<keyword evidence="5 8" id="KW-1133">Transmembrane helix</keyword>
<protein>
    <submittedName>
        <fullName evidence="10">Membrane protein</fullName>
    </submittedName>
</protein>
<sequence>MRARAVTAAAPAATVVIVELVVMALLAALTMTGLAVGWPVIAAVIVVVASAALVRFHGHTAARRALLWLRERRSDDVASQIPLPVDVRRGDLVVGVQRDADTATAVIEVYGKRYEPTVTSGRRRAITRNTVPLGVIAEQLVQPGPLVVAGIDIISSGSRVGRAHGYPPVYSAVLQEQPAAGQRSTYAIVRLDIARSIQGLALRDTVENATAAVAERLVCALRQQGCRAAPLASASVLDVIDELAGPVLTGRARARGRYVDNDGSYWATYRYSPEDITTDNLNDVWSWRVEAAVTTITLNRTDDNAVAVRALVRTQTSQVPQLAPTVYLNPLPGQQIRAALSCVPGAARLTGGGAHLLDAGETVQIPIGPTGILVGAIDDPDQRRPVLLPLTDPEHNTRIRVCDLEPDSVYLRQLVIRAAAVGHTITIYTDRPQRWAGLVDPAIEILQSPTATTTTPTIVVKDRADGQPRTSAPTIVSLPTDSSYPTGLKPDIEFTQLADDEVLISTTAWDTALTIASFPDETNYLGLDDRQPIRR</sequence>
<evidence type="ECO:0000256" key="6">
    <source>
        <dbReference type="ARBA" id="ARBA00023136"/>
    </source>
</evidence>
<evidence type="ECO:0000256" key="7">
    <source>
        <dbReference type="SAM" id="MobiDB-lite"/>
    </source>
</evidence>
<dbReference type="EMBL" id="CTEE01000002">
    <property type="protein sequence ID" value="CQD24199.1"/>
    <property type="molecule type" value="Genomic_DNA"/>
</dbReference>
<name>A0A0E4CRA2_MYCLN</name>
<keyword evidence="6 8" id="KW-0472">Membrane</keyword>
<dbReference type="NCBIfam" id="TIGR03923">
    <property type="entry name" value="T7SS_EccE"/>
    <property type="match status" value="1"/>
</dbReference>
<feature type="domain" description="Type VII secretion system protein EccE" evidence="9">
    <location>
        <begin position="179"/>
        <end position="270"/>
    </location>
</feature>
<evidence type="ECO:0000256" key="1">
    <source>
        <dbReference type="ARBA" id="ARBA00004236"/>
    </source>
</evidence>
<dbReference type="Pfam" id="PF11203">
    <property type="entry name" value="EccE"/>
    <property type="match status" value="1"/>
</dbReference>
<feature type="transmembrane region" description="Helical" evidence="8">
    <location>
        <begin position="35"/>
        <end position="54"/>
    </location>
</feature>
<feature type="region of interest" description="Disordered" evidence="7">
    <location>
        <begin position="463"/>
        <end position="482"/>
    </location>
</feature>
<dbReference type="InterPro" id="IPR050051">
    <property type="entry name" value="EccE_dom"/>
</dbReference>
<dbReference type="GO" id="GO:0005886">
    <property type="term" value="C:plasma membrane"/>
    <property type="evidence" value="ECO:0007669"/>
    <property type="project" value="UniProtKB-SubCell"/>
</dbReference>
<comment type="similarity">
    <text evidence="2">Belongs to the EccE family.</text>
</comment>
<evidence type="ECO:0000256" key="3">
    <source>
        <dbReference type="ARBA" id="ARBA00022475"/>
    </source>
</evidence>
<reference evidence="10 11" key="1">
    <citation type="submission" date="2015-03" db="EMBL/GenBank/DDBJ databases">
        <authorList>
            <person name="Urmite Genomes"/>
        </authorList>
    </citation>
    <scope>NUCLEOTIDE SEQUENCE [LARGE SCALE GENOMIC DNA]</scope>
    <source>
        <strain evidence="10 11">CSUR P1491</strain>
    </source>
</reference>
<proteinExistence type="inferred from homology"/>
<evidence type="ECO:0000313" key="10">
    <source>
        <dbReference type="EMBL" id="CQD24199.1"/>
    </source>
</evidence>
<evidence type="ECO:0000313" key="11">
    <source>
        <dbReference type="Proteomes" id="UP000199251"/>
    </source>
</evidence>
<accession>A0A0E4CRA2</accession>
<evidence type="ECO:0000259" key="9">
    <source>
        <dbReference type="Pfam" id="PF11203"/>
    </source>
</evidence>
<keyword evidence="3" id="KW-1003">Cell membrane</keyword>
<dbReference type="OrthoDB" id="4751893at2"/>
<comment type="subcellular location">
    <subcellularLocation>
        <location evidence="1">Cell membrane</location>
    </subcellularLocation>
</comment>
<organism evidence="10 11">
    <name type="scientific">Mycobacterium lentiflavum</name>
    <dbReference type="NCBI Taxonomy" id="141349"/>
    <lineage>
        <taxon>Bacteria</taxon>
        <taxon>Bacillati</taxon>
        <taxon>Actinomycetota</taxon>
        <taxon>Actinomycetes</taxon>
        <taxon>Mycobacteriales</taxon>
        <taxon>Mycobacteriaceae</taxon>
        <taxon>Mycobacterium</taxon>
        <taxon>Mycobacterium simiae complex</taxon>
    </lineage>
</organism>
<dbReference type="STRING" id="141349.BN1232_06099"/>
<evidence type="ECO:0000256" key="2">
    <source>
        <dbReference type="ARBA" id="ARBA00007759"/>
    </source>
</evidence>